<dbReference type="NCBIfam" id="NF047436">
    <property type="entry name" value="LA_2272_repeat"/>
    <property type="match status" value="1"/>
</dbReference>
<dbReference type="STRING" id="28116.Bovatus_00351"/>
<dbReference type="AlphaFoldDB" id="A0A139KXX9"/>
<evidence type="ECO:0008006" key="5">
    <source>
        <dbReference type="Google" id="ProtNLM"/>
    </source>
</evidence>
<proteinExistence type="predicted"/>
<evidence type="ECO:0000256" key="1">
    <source>
        <dbReference type="SAM" id="SignalP"/>
    </source>
</evidence>
<reference evidence="3" key="2">
    <citation type="submission" date="2022-10" db="EMBL/GenBank/DDBJ databases">
        <title>Human gut microbiome strain richness.</title>
        <authorList>
            <person name="Chen-Liaw A."/>
        </authorList>
    </citation>
    <scope>NUCLEOTIDE SEQUENCE</scope>
    <source>
        <strain evidence="3">BSD2780120875st1_E1_BSD2780120875_150330</strain>
    </source>
</reference>
<reference evidence="2 4" key="1">
    <citation type="journal article" date="2019" name="Nat. Med.">
        <title>A library of human gut bacterial isolates paired with longitudinal multiomics data enables mechanistic microbiome research.</title>
        <authorList>
            <person name="Poyet M."/>
            <person name="Groussin M."/>
            <person name="Gibbons S.M."/>
            <person name="Avila-Pacheco J."/>
            <person name="Jiang X."/>
            <person name="Kearney S.M."/>
            <person name="Perrotta A.R."/>
            <person name="Berdy B."/>
            <person name="Zhao S."/>
            <person name="Lieberman T.D."/>
            <person name="Swanson P.K."/>
            <person name="Smith M."/>
            <person name="Roesemann S."/>
            <person name="Alexander J.E."/>
            <person name="Rich S.A."/>
            <person name="Livny J."/>
            <person name="Vlamakis H."/>
            <person name="Clish C."/>
            <person name="Bullock K."/>
            <person name="Deik A."/>
            <person name="Scott J."/>
            <person name="Pierce K.A."/>
            <person name="Xavier R.J."/>
            <person name="Alm E.J."/>
        </authorList>
    </citation>
    <scope>NUCLEOTIDE SEQUENCE [LARGE SCALE GENOMIC DNA]</scope>
    <source>
        <strain evidence="2 4">BIOML-A14</strain>
    </source>
</reference>
<dbReference type="EMBL" id="JAQNZF010000038">
    <property type="protein sequence ID" value="MDC2744863.1"/>
    <property type="molecule type" value="Genomic_DNA"/>
</dbReference>
<dbReference type="InterPro" id="IPR058093">
    <property type="entry name" value="LA_2272-like"/>
</dbReference>
<feature type="signal peptide" evidence="1">
    <location>
        <begin position="1"/>
        <end position="23"/>
    </location>
</feature>
<organism evidence="2 4">
    <name type="scientific">Bacteroides ovatus</name>
    <dbReference type="NCBI Taxonomy" id="28116"/>
    <lineage>
        <taxon>Bacteria</taxon>
        <taxon>Pseudomonadati</taxon>
        <taxon>Bacteroidota</taxon>
        <taxon>Bacteroidia</taxon>
        <taxon>Bacteroidales</taxon>
        <taxon>Bacteroidaceae</taxon>
        <taxon>Bacteroides</taxon>
    </lineage>
</organism>
<accession>A0A139KXX9</accession>
<dbReference type="EMBL" id="VWFO01000006">
    <property type="protein sequence ID" value="KAA4665252.1"/>
    <property type="molecule type" value="Genomic_DNA"/>
</dbReference>
<gene>
    <name evidence="2" type="ORF">F3B98_06370</name>
    <name evidence="3" type="ORF">PO382_21900</name>
</gene>
<sequence length="382" mass="40214">MKIKKTILTAAILMAAVSLPAQNKSAGINISIWKDICTQPHDSTQTTYINIGLLSTMNRLNGVGINALGSVVHGDMNGIQITGLANLAGGTMRGVQLAGISNISGDNTVGLSAAGLVNITGDRAQGVVISGLTSIGGDNNSGLMISGFMNVTGNMASGLHFSGAANITGQSFGGLMASGLLNVVGEHMNGLQIAGIANITASKLNGMQIALCNYATQARGLQIGLVNYYKEDMKGFQLGLVNANPDTRVQMMVYGGNATPANIGVRFKNQLFYTILGVGSMYQGLNDKFSASASYRAGLSFPLYKGLSISGDLGYQHIEAFDNKDEVIPKRLYALQARANLEYQFTRKFGIFATGGYGLTRFYNKSSNYDKGAIIEAGIVLF</sequence>
<dbReference type="Proteomes" id="UP001219389">
    <property type="component" value="Unassembled WGS sequence"/>
</dbReference>
<evidence type="ECO:0000313" key="2">
    <source>
        <dbReference type="EMBL" id="KAA4665252.1"/>
    </source>
</evidence>
<comment type="caution">
    <text evidence="2">The sequence shown here is derived from an EMBL/GenBank/DDBJ whole genome shotgun (WGS) entry which is preliminary data.</text>
</comment>
<feature type="chain" id="PRO_5042682056" description="Porin" evidence="1">
    <location>
        <begin position="24"/>
        <end position="382"/>
    </location>
</feature>
<dbReference type="RefSeq" id="WP_004310732.1">
    <property type="nucleotide sequence ID" value="NZ_CAKJZM010000002.1"/>
</dbReference>
<dbReference type="Proteomes" id="UP000435985">
    <property type="component" value="Unassembled WGS sequence"/>
</dbReference>
<protein>
    <recommendedName>
        <fullName evidence="5">Porin</fullName>
    </recommendedName>
</protein>
<evidence type="ECO:0000313" key="4">
    <source>
        <dbReference type="Proteomes" id="UP000435985"/>
    </source>
</evidence>
<name>A0A139KXX9_BACOV</name>
<keyword evidence="1" id="KW-0732">Signal</keyword>
<evidence type="ECO:0000313" key="3">
    <source>
        <dbReference type="EMBL" id="MDC2744863.1"/>
    </source>
</evidence>